<dbReference type="PROSITE" id="PS51885">
    <property type="entry name" value="NEPRILYSIN"/>
    <property type="match status" value="1"/>
</dbReference>
<dbReference type="Gene3D" id="1.10.1380.10">
    <property type="entry name" value="Neutral endopeptidase , domain2"/>
    <property type="match status" value="1"/>
</dbReference>
<dbReference type="GeneID" id="105267144"/>
<dbReference type="GO" id="GO:0016485">
    <property type="term" value="P:protein processing"/>
    <property type="evidence" value="ECO:0007669"/>
    <property type="project" value="TreeGrafter"/>
</dbReference>
<dbReference type="Pfam" id="PF01431">
    <property type="entry name" value="Peptidase_M13"/>
    <property type="match status" value="1"/>
</dbReference>
<dbReference type="SUPFAM" id="SSF55486">
    <property type="entry name" value="Metalloproteases ('zincins'), catalytic domain"/>
    <property type="match status" value="1"/>
</dbReference>
<evidence type="ECO:0000313" key="11">
    <source>
        <dbReference type="Proteomes" id="UP000694866"/>
    </source>
</evidence>
<comment type="subcellular location">
    <subcellularLocation>
        <location evidence="2">Cell membrane</location>
        <topology evidence="2">Single-pass type II membrane protein</topology>
    </subcellularLocation>
</comment>
<reference evidence="12" key="1">
    <citation type="submission" date="2025-08" db="UniProtKB">
        <authorList>
            <consortium name="RefSeq"/>
        </authorList>
    </citation>
    <scope>IDENTIFICATION</scope>
    <source>
        <strain evidence="12">USDA-PBARC FA_bdor</strain>
        <tissue evidence="12">Whole organism</tissue>
    </source>
</reference>
<keyword evidence="11" id="KW-1185">Reference proteome</keyword>
<keyword evidence="7" id="KW-0862">Zinc</keyword>
<evidence type="ECO:0000259" key="10">
    <source>
        <dbReference type="Pfam" id="PF05649"/>
    </source>
</evidence>
<proteinExistence type="inferred from homology"/>
<dbReference type="InterPro" id="IPR042089">
    <property type="entry name" value="Peptidase_M13_dom_2"/>
</dbReference>
<evidence type="ECO:0000256" key="5">
    <source>
        <dbReference type="ARBA" id="ARBA00022723"/>
    </source>
</evidence>
<dbReference type="GO" id="GO:0004222">
    <property type="term" value="F:metalloendopeptidase activity"/>
    <property type="evidence" value="ECO:0007669"/>
    <property type="project" value="InterPro"/>
</dbReference>
<dbReference type="InterPro" id="IPR000718">
    <property type="entry name" value="Peptidase_M13"/>
</dbReference>
<protein>
    <submittedName>
        <fullName evidence="12">Neprilysin-11-like isoform X1</fullName>
    </submittedName>
</protein>
<sequence length="700" mass="80505">MVAVISAIFLCFTSSIGIGIMIMKFVSPRGNNESASVCTTPACVHAASMILKNMDKEVEPCDDFYRFACGEFLKNSVVLDNEIEIGTFFDMDNRVRQQLKKIIEESNATEPKALRLAKNLYKSCMNAPAIEDQNFNRQLHDLKRLGGWPVMEGDQWDDQSFDWIQSISKSRDLGYSVDYLFKLKIDWDLVNNSKRVIYLDEGSVESPYMDDYNNYLANIAIYFGANSTIAEEQSRECIDFKEAIWNATLSSEERGNYSLIYNPMTIAELSESHPSIPWKRYFREMLPPSIPVEDNEIVIVMAPSYVKTLDILMNTTSKRVQANYLMWRTIEESLIYLPDFTRSFFYGEISWKEEEMKSRWERCLEVVLQKLPVSLGVIYVRGIFHEESRGNIKEIVDNIQQKFRLIVQEVDWVDDETRKNALSKIDAMKIIIAYPDEFLNDSKLEEYYLNLEVIDHDYLTGISNITAFNTGISLGKWKYHNDTDWTNYGTASDVNACYNPEINRAYLAAGILQDFLFSDDRPKYMNYGAIGSIIGHEIAHGFDDQGRKFDRSGNFVNWWTPAAESEFLGRTQCLIDQYGNYTVGESKMKLNGVYTQGENIADNVGFRVAYLAYKQWSINEQEKILPGLSYTPQQMVWISLANCWCTAYHPESLETYVSSDEHSPGEFRVLGALSNIPEFSEDFQCPLGSKMNPKHKCVLW</sequence>
<dbReference type="InterPro" id="IPR018497">
    <property type="entry name" value="Peptidase_M13_C"/>
</dbReference>
<keyword evidence="4" id="KW-0645">Protease</keyword>
<accession>A0A9R1T717</accession>
<evidence type="ECO:0000256" key="8">
    <source>
        <dbReference type="ARBA" id="ARBA00023049"/>
    </source>
</evidence>
<comment type="cofactor">
    <cofactor evidence="1">
        <name>Zn(2+)</name>
        <dbReference type="ChEBI" id="CHEBI:29105"/>
    </cofactor>
</comment>
<dbReference type="InterPro" id="IPR008753">
    <property type="entry name" value="Peptidase_M13_N"/>
</dbReference>
<dbReference type="RefSeq" id="XP_011304097.1">
    <property type="nucleotide sequence ID" value="XM_011305795.1"/>
</dbReference>
<evidence type="ECO:0000259" key="9">
    <source>
        <dbReference type="Pfam" id="PF01431"/>
    </source>
</evidence>
<evidence type="ECO:0000313" key="12">
    <source>
        <dbReference type="RefSeq" id="XP_011304097.1"/>
    </source>
</evidence>
<dbReference type="CDD" id="cd08662">
    <property type="entry name" value="M13"/>
    <property type="match status" value="1"/>
</dbReference>
<evidence type="ECO:0000256" key="7">
    <source>
        <dbReference type="ARBA" id="ARBA00022833"/>
    </source>
</evidence>
<evidence type="ECO:0000256" key="2">
    <source>
        <dbReference type="ARBA" id="ARBA00004401"/>
    </source>
</evidence>
<evidence type="ECO:0000256" key="6">
    <source>
        <dbReference type="ARBA" id="ARBA00022801"/>
    </source>
</evidence>
<keyword evidence="8" id="KW-0482">Metalloprotease</keyword>
<dbReference type="AlphaFoldDB" id="A0A9R1T717"/>
<dbReference type="InterPro" id="IPR024079">
    <property type="entry name" value="MetalloPept_cat_dom_sf"/>
</dbReference>
<evidence type="ECO:0000256" key="1">
    <source>
        <dbReference type="ARBA" id="ARBA00001947"/>
    </source>
</evidence>
<dbReference type="PRINTS" id="PR00786">
    <property type="entry name" value="NEPRILYSIN"/>
</dbReference>
<evidence type="ECO:0000256" key="4">
    <source>
        <dbReference type="ARBA" id="ARBA00022670"/>
    </source>
</evidence>
<dbReference type="OrthoDB" id="6475849at2759"/>
<dbReference type="Pfam" id="PF05649">
    <property type="entry name" value="Peptidase_M13_N"/>
    <property type="match status" value="1"/>
</dbReference>
<feature type="domain" description="Peptidase M13 C-terminal" evidence="9">
    <location>
        <begin position="495"/>
        <end position="697"/>
    </location>
</feature>
<dbReference type="GO" id="GO:0046872">
    <property type="term" value="F:metal ion binding"/>
    <property type="evidence" value="ECO:0007669"/>
    <property type="project" value="UniProtKB-KW"/>
</dbReference>
<dbReference type="Proteomes" id="UP000694866">
    <property type="component" value="Unplaced"/>
</dbReference>
<keyword evidence="6" id="KW-0378">Hydrolase</keyword>
<dbReference type="GO" id="GO:0005886">
    <property type="term" value="C:plasma membrane"/>
    <property type="evidence" value="ECO:0007669"/>
    <property type="project" value="UniProtKB-SubCell"/>
</dbReference>
<organism evidence="11 12">
    <name type="scientific">Fopius arisanus</name>
    <dbReference type="NCBI Taxonomy" id="64838"/>
    <lineage>
        <taxon>Eukaryota</taxon>
        <taxon>Metazoa</taxon>
        <taxon>Ecdysozoa</taxon>
        <taxon>Arthropoda</taxon>
        <taxon>Hexapoda</taxon>
        <taxon>Insecta</taxon>
        <taxon>Pterygota</taxon>
        <taxon>Neoptera</taxon>
        <taxon>Endopterygota</taxon>
        <taxon>Hymenoptera</taxon>
        <taxon>Apocrita</taxon>
        <taxon>Ichneumonoidea</taxon>
        <taxon>Braconidae</taxon>
        <taxon>Opiinae</taxon>
        <taxon>Fopius</taxon>
    </lineage>
</organism>
<dbReference type="KEGG" id="fas:105267144"/>
<gene>
    <name evidence="12" type="primary">LOC105267144</name>
</gene>
<dbReference type="PANTHER" id="PTHR11733:SF224">
    <property type="entry name" value="NEPRILYSIN-2"/>
    <property type="match status" value="1"/>
</dbReference>
<feature type="domain" description="Peptidase M13 N-terminal" evidence="10">
    <location>
        <begin position="60"/>
        <end position="435"/>
    </location>
</feature>
<keyword evidence="5" id="KW-0479">Metal-binding</keyword>
<comment type="similarity">
    <text evidence="3">Belongs to the peptidase M13 family.</text>
</comment>
<evidence type="ECO:0000256" key="3">
    <source>
        <dbReference type="ARBA" id="ARBA00007357"/>
    </source>
</evidence>
<dbReference type="PANTHER" id="PTHR11733">
    <property type="entry name" value="ZINC METALLOPROTEASE FAMILY M13 NEPRILYSIN-RELATED"/>
    <property type="match status" value="1"/>
</dbReference>
<dbReference type="Gene3D" id="3.40.390.10">
    <property type="entry name" value="Collagenase (Catalytic Domain)"/>
    <property type="match status" value="1"/>
</dbReference>
<name>A0A9R1T717_9HYME</name>